<protein>
    <submittedName>
        <fullName evidence="1">Uncharacterized protein</fullName>
    </submittedName>
</protein>
<organism evidence="1 2">
    <name type="scientific">Symplocastrum torsivum CPER-KK1</name>
    <dbReference type="NCBI Taxonomy" id="450513"/>
    <lineage>
        <taxon>Bacteria</taxon>
        <taxon>Bacillati</taxon>
        <taxon>Cyanobacteriota</taxon>
        <taxon>Cyanophyceae</taxon>
        <taxon>Oscillatoriophycideae</taxon>
        <taxon>Oscillatoriales</taxon>
        <taxon>Microcoleaceae</taxon>
        <taxon>Symplocastrum</taxon>
    </lineage>
</organism>
<gene>
    <name evidence="1" type="ORF">KME25_27115</name>
</gene>
<accession>A0A951PPY5</accession>
<evidence type="ECO:0000313" key="2">
    <source>
        <dbReference type="Proteomes" id="UP000753908"/>
    </source>
</evidence>
<reference evidence="1" key="1">
    <citation type="submission" date="2021-05" db="EMBL/GenBank/DDBJ databases">
        <authorList>
            <person name="Pietrasiak N."/>
            <person name="Ward R."/>
            <person name="Stajich J.E."/>
            <person name="Kurbessoian T."/>
        </authorList>
    </citation>
    <scope>NUCLEOTIDE SEQUENCE</scope>
    <source>
        <strain evidence="1">CPER-KK1</strain>
    </source>
</reference>
<proteinExistence type="predicted"/>
<dbReference type="EMBL" id="JAHHIF010000054">
    <property type="protein sequence ID" value="MBW4548080.1"/>
    <property type="molecule type" value="Genomic_DNA"/>
</dbReference>
<name>A0A951PPY5_9CYAN</name>
<reference evidence="1" key="2">
    <citation type="journal article" date="2022" name="Microbiol. Resour. Announc.">
        <title>Metagenome Sequencing to Explore Phylogenomics of Terrestrial Cyanobacteria.</title>
        <authorList>
            <person name="Ward R.D."/>
            <person name="Stajich J.E."/>
            <person name="Johansen J.R."/>
            <person name="Huntemann M."/>
            <person name="Clum A."/>
            <person name="Foster B."/>
            <person name="Foster B."/>
            <person name="Roux S."/>
            <person name="Palaniappan K."/>
            <person name="Varghese N."/>
            <person name="Mukherjee S."/>
            <person name="Reddy T.B.K."/>
            <person name="Daum C."/>
            <person name="Copeland A."/>
            <person name="Chen I.A."/>
            <person name="Ivanova N.N."/>
            <person name="Kyrpides N.C."/>
            <person name="Shapiro N."/>
            <person name="Eloe-Fadrosh E.A."/>
            <person name="Pietrasiak N."/>
        </authorList>
    </citation>
    <scope>NUCLEOTIDE SEQUENCE</scope>
    <source>
        <strain evidence="1">CPER-KK1</strain>
    </source>
</reference>
<sequence>MKLTALISVILITSIGLASELPSLSKTSSNSQLKQAFGAQKWGRTIKVVNQMKKGTDPKYNSNLTLYQAVRLPKQQ</sequence>
<comment type="caution">
    <text evidence="1">The sequence shown here is derived from an EMBL/GenBank/DDBJ whole genome shotgun (WGS) entry which is preliminary data.</text>
</comment>
<dbReference type="AlphaFoldDB" id="A0A951PPY5"/>
<evidence type="ECO:0000313" key="1">
    <source>
        <dbReference type="EMBL" id="MBW4548080.1"/>
    </source>
</evidence>
<dbReference type="Proteomes" id="UP000753908">
    <property type="component" value="Unassembled WGS sequence"/>
</dbReference>